<comment type="caution">
    <text evidence="1">The sequence shown here is derived from an EMBL/GenBank/DDBJ whole genome shotgun (WGS) entry which is preliminary data.</text>
</comment>
<sequence length="96" mass="11059">MTEKKKEQLLELAWRTAYDSATYDVKGDGTETDGFLDEAKEHIRNIDKDEWYPEARKILQVRGNIDDHKLAEEASTIFINKKMGSKNLKVTLGGDW</sequence>
<accession>A0A4U1BWJ7</accession>
<dbReference type="Proteomes" id="UP000310477">
    <property type="component" value="Unassembled WGS sequence"/>
</dbReference>
<name>A0A4U1BWJ7_9SPHI</name>
<protein>
    <submittedName>
        <fullName evidence="1">Uncharacterized protein</fullName>
    </submittedName>
</protein>
<dbReference type="AlphaFoldDB" id="A0A4U1BWJ7"/>
<dbReference type="EMBL" id="SWBO01000015">
    <property type="protein sequence ID" value="TKB96669.1"/>
    <property type="molecule type" value="Genomic_DNA"/>
</dbReference>
<dbReference type="OrthoDB" id="799548at2"/>
<keyword evidence="2" id="KW-1185">Reference proteome</keyword>
<organism evidence="1 2">
    <name type="scientific">Pedobacter cryotolerans</name>
    <dbReference type="NCBI Taxonomy" id="2571270"/>
    <lineage>
        <taxon>Bacteria</taxon>
        <taxon>Pseudomonadati</taxon>
        <taxon>Bacteroidota</taxon>
        <taxon>Sphingobacteriia</taxon>
        <taxon>Sphingobacteriales</taxon>
        <taxon>Sphingobacteriaceae</taxon>
        <taxon>Pedobacter</taxon>
    </lineage>
</organism>
<reference evidence="1 2" key="1">
    <citation type="submission" date="2019-04" db="EMBL/GenBank/DDBJ databases">
        <title>Pedobacter sp. AR-2-6 sp. nov., isolated from Arctic soil.</title>
        <authorList>
            <person name="Dahal R.H."/>
            <person name="Kim D.-U."/>
        </authorList>
    </citation>
    <scope>NUCLEOTIDE SEQUENCE [LARGE SCALE GENOMIC DNA]</scope>
    <source>
        <strain evidence="1 2">AR-2-6</strain>
    </source>
</reference>
<dbReference type="RefSeq" id="WP_136878407.1">
    <property type="nucleotide sequence ID" value="NZ_SWBO01000015.1"/>
</dbReference>
<evidence type="ECO:0000313" key="2">
    <source>
        <dbReference type="Proteomes" id="UP000310477"/>
    </source>
</evidence>
<proteinExistence type="predicted"/>
<gene>
    <name evidence="1" type="ORF">FA045_17630</name>
</gene>
<evidence type="ECO:0000313" key="1">
    <source>
        <dbReference type="EMBL" id="TKB96669.1"/>
    </source>
</evidence>